<comment type="caution">
    <text evidence="2">The sequence shown here is derived from an EMBL/GenBank/DDBJ whole genome shotgun (WGS) entry which is preliminary data.</text>
</comment>
<dbReference type="Proteomes" id="UP001382181">
    <property type="component" value="Unassembled WGS sequence"/>
</dbReference>
<sequence length="119" mass="12753">MNLAKRLGTTFAVTALLFGGASTIGATAASAAGPCDYRSYQNNSSAWGYFLGSYNLKTRPAAECSNVKKFGAGTKLYVWCTITNYYGNVWAYGRVEGTQTKGWISGDNVSYEAGSLNRC</sequence>
<name>A0ABU8A6N0_9ACTN</name>
<evidence type="ECO:0008006" key="4">
    <source>
        <dbReference type="Google" id="ProtNLM"/>
    </source>
</evidence>
<accession>A0ABU8A6N0</accession>
<dbReference type="RefSeq" id="WP_241195094.1">
    <property type="nucleotide sequence ID" value="NZ_JARUMK010000001.1"/>
</dbReference>
<proteinExistence type="predicted"/>
<evidence type="ECO:0000256" key="1">
    <source>
        <dbReference type="SAM" id="SignalP"/>
    </source>
</evidence>
<keyword evidence="3" id="KW-1185">Reference proteome</keyword>
<feature type="chain" id="PRO_5046002102" description="SH3 domain-containing protein" evidence="1">
    <location>
        <begin position="32"/>
        <end position="119"/>
    </location>
</feature>
<gene>
    <name evidence="2" type="ORF">QBA37_22785</name>
</gene>
<feature type="signal peptide" evidence="1">
    <location>
        <begin position="1"/>
        <end position="31"/>
    </location>
</feature>
<dbReference type="EMBL" id="JARUMK010000001">
    <property type="protein sequence ID" value="MEH0562037.1"/>
    <property type="molecule type" value="Genomic_DNA"/>
</dbReference>
<organism evidence="2 3">
    <name type="scientific">Streptomyces silvae</name>
    <dbReference type="NCBI Taxonomy" id="2803812"/>
    <lineage>
        <taxon>Bacteria</taxon>
        <taxon>Bacillati</taxon>
        <taxon>Actinomycetota</taxon>
        <taxon>Actinomycetes</taxon>
        <taxon>Kitasatosporales</taxon>
        <taxon>Streptomycetaceae</taxon>
        <taxon>Streptomyces</taxon>
    </lineage>
</organism>
<keyword evidence="1" id="KW-0732">Signal</keyword>
<reference evidence="2 3" key="1">
    <citation type="submission" date="2023-04" db="EMBL/GenBank/DDBJ databases">
        <title>Genomic diversity of scab-causing Streptomyces spp. in the province of Quebec, Canada.</title>
        <authorList>
            <person name="Biessy A."/>
            <person name="Cadieux M."/>
            <person name="Ciotola M."/>
            <person name="Filion M."/>
        </authorList>
    </citation>
    <scope>NUCLEOTIDE SEQUENCE [LARGE SCALE GENOMIC DNA]</scope>
    <source>
        <strain evidence="2 3">B21-103</strain>
    </source>
</reference>
<protein>
    <recommendedName>
        <fullName evidence="4">SH3 domain-containing protein</fullName>
    </recommendedName>
</protein>
<evidence type="ECO:0000313" key="3">
    <source>
        <dbReference type="Proteomes" id="UP001382181"/>
    </source>
</evidence>
<evidence type="ECO:0000313" key="2">
    <source>
        <dbReference type="EMBL" id="MEH0562037.1"/>
    </source>
</evidence>